<dbReference type="InParanoid" id="A0A165SXY5"/>
<protein>
    <submittedName>
        <fullName evidence="1">Uncharacterized protein</fullName>
    </submittedName>
</protein>
<evidence type="ECO:0000313" key="2">
    <source>
        <dbReference type="Proteomes" id="UP000076761"/>
    </source>
</evidence>
<keyword evidence="2" id="KW-1185">Reference proteome</keyword>
<name>A0A165SXY5_9AGAM</name>
<dbReference type="EMBL" id="KV425569">
    <property type="protein sequence ID" value="KZT25840.1"/>
    <property type="molecule type" value="Genomic_DNA"/>
</dbReference>
<reference evidence="1 2" key="1">
    <citation type="journal article" date="2016" name="Mol. Biol. Evol.">
        <title>Comparative Genomics of Early-Diverging Mushroom-Forming Fungi Provides Insights into the Origins of Lignocellulose Decay Capabilities.</title>
        <authorList>
            <person name="Nagy L.G."/>
            <person name="Riley R."/>
            <person name="Tritt A."/>
            <person name="Adam C."/>
            <person name="Daum C."/>
            <person name="Floudas D."/>
            <person name="Sun H."/>
            <person name="Yadav J.S."/>
            <person name="Pangilinan J."/>
            <person name="Larsson K.H."/>
            <person name="Matsuura K."/>
            <person name="Barry K."/>
            <person name="Labutti K."/>
            <person name="Kuo R."/>
            <person name="Ohm R.A."/>
            <person name="Bhattacharya S.S."/>
            <person name="Shirouzu T."/>
            <person name="Yoshinaga Y."/>
            <person name="Martin F.M."/>
            <person name="Grigoriev I.V."/>
            <person name="Hibbett D.S."/>
        </authorList>
    </citation>
    <scope>NUCLEOTIDE SEQUENCE [LARGE SCALE GENOMIC DNA]</scope>
    <source>
        <strain evidence="1 2">HHB14362 ss-1</strain>
    </source>
</reference>
<dbReference type="STRING" id="1314782.A0A165SXY5"/>
<gene>
    <name evidence="1" type="ORF">NEOLEDRAFT_1177987</name>
</gene>
<sequence length="324" mass="35192">MTSNVLKTLKCSPSSGSISLVGKVSVASTPKGPQRDSTTLNATPTLVEASWQLSGRFVPAGLMSNGSPVSRTLGKMQFPTMQIKLELSADDNADAVMLVWDGDDTTLELLTDVGDGEVDEEAKVQTARKAQLQALQAEVRMLRDRVGGSSGQYARELLSDEDEYRVCGGKKRKGGYWAGWRGEDNDREGDSAGQFSEAEAKKAIGGPSRNERMRLYFTVDIVGNLGPDRSFKILKLLSVKELLAVEPVRARPPSTPCEEVFVMEFHDVECIHLFSSLTFSPLQQLAGHLNSIRAIALLSKNLVSAGAGASARARRSCGSDRRRW</sequence>
<dbReference type="AlphaFoldDB" id="A0A165SXY5"/>
<evidence type="ECO:0000313" key="1">
    <source>
        <dbReference type="EMBL" id="KZT25840.1"/>
    </source>
</evidence>
<proteinExistence type="predicted"/>
<organism evidence="1 2">
    <name type="scientific">Neolentinus lepideus HHB14362 ss-1</name>
    <dbReference type="NCBI Taxonomy" id="1314782"/>
    <lineage>
        <taxon>Eukaryota</taxon>
        <taxon>Fungi</taxon>
        <taxon>Dikarya</taxon>
        <taxon>Basidiomycota</taxon>
        <taxon>Agaricomycotina</taxon>
        <taxon>Agaricomycetes</taxon>
        <taxon>Gloeophyllales</taxon>
        <taxon>Gloeophyllaceae</taxon>
        <taxon>Neolentinus</taxon>
    </lineage>
</organism>
<dbReference type="Proteomes" id="UP000076761">
    <property type="component" value="Unassembled WGS sequence"/>
</dbReference>
<accession>A0A165SXY5</accession>